<accession>A0ABY9IED0</accession>
<reference evidence="2 3" key="1">
    <citation type="submission" date="2023-03" db="EMBL/GenBank/DDBJ databases">
        <title>Isolation and description of six Streptomyces strains from soil environments, able to metabolize different microbial glucans.</title>
        <authorList>
            <person name="Widen T."/>
            <person name="Larsbrink J."/>
        </authorList>
    </citation>
    <scope>NUCLEOTIDE SEQUENCE [LARGE SCALE GENOMIC DNA]</scope>
    <source>
        <strain evidence="2 3">Mut2</strain>
    </source>
</reference>
<proteinExistence type="predicted"/>
<dbReference type="EMBL" id="CP120992">
    <property type="protein sequence ID" value="WLQ45024.1"/>
    <property type="molecule type" value="Genomic_DNA"/>
</dbReference>
<name>A0ABY9IED0_9ACTN</name>
<dbReference type="RefSeq" id="WP_306092244.1">
    <property type="nucleotide sequence ID" value="NZ_CP120992.1"/>
</dbReference>
<evidence type="ECO:0000313" key="3">
    <source>
        <dbReference type="Proteomes" id="UP001229952"/>
    </source>
</evidence>
<sequence length="42" mass="4267">MKRSRSVHGSRTSTSSSAPVTFPARTSQAPISSEASSGTAIS</sequence>
<dbReference type="Proteomes" id="UP001229952">
    <property type="component" value="Chromosome"/>
</dbReference>
<organism evidence="2 3">
    <name type="scientific">Streptomyces laculatispora</name>
    <dbReference type="NCBI Taxonomy" id="887464"/>
    <lineage>
        <taxon>Bacteria</taxon>
        <taxon>Bacillati</taxon>
        <taxon>Actinomycetota</taxon>
        <taxon>Actinomycetes</taxon>
        <taxon>Kitasatosporales</taxon>
        <taxon>Streptomycetaceae</taxon>
        <taxon>Streptomyces</taxon>
    </lineage>
</organism>
<feature type="compositionally biased region" description="Polar residues" evidence="1">
    <location>
        <begin position="24"/>
        <end position="42"/>
    </location>
</feature>
<feature type="region of interest" description="Disordered" evidence="1">
    <location>
        <begin position="1"/>
        <end position="42"/>
    </location>
</feature>
<gene>
    <name evidence="2" type="ORF">P8A22_37130</name>
</gene>
<evidence type="ECO:0000256" key="1">
    <source>
        <dbReference type="SAM" id="MobiDB-lite"/>
    </source>
</evidence>
<keyword evidence="3" id="KW-1185">Reference proteome</keyword>
<evidence type="ECO:0000313" key="2">
    <source>
        <dbReference type="EMBL" id="WLQ45024.1"/>
    </source>
</evidence>
<protein>
    <submittedName>
        <fullName evidence="2">Uncharacterized protein</fullName>
    </submittedName>
</protein>